<reference evidence="2" key="2">
    <citation type="submission" date="2017-10" db="EMBL/GenBank/DDBJ databases">
        <authorList>
            <person name="Enke T.N."/>
            <person name="Cordero O.X."/>
        </authorList>
    </citation>
    <scope>NUCLEOTIDE SEQUENCE</scope>
    <source>
        <strain evidence="2">4G03</strain>
    </source>
</reference>
<dbReference type="AlphaFoldDB" id="A0A2G1BRG7"/>
<name>A0A2G1BRG7_9FLAO</name>
<evidence type="ECO:0000313" key="1">
    <source>
        <dbReference type="EMBL" id="MDP2542157.1"/>
    </source>
</evidence>
<organism evidence="2 3">
    <name type="scientific">Tenacibaculum discolor</name>
    <dbReference type="NCBI Taxonomy" id="361581"/>
    <lineage>
        <taxon>Bacteria</taxon>
        <taxon>Pseudomonadati</taxon>
        <taxon>Bacteroidota</taxon>
        <taxon>Flavobacteriia</taxon>
        <taxon>Flavobacteriales</taxon>
        <taxon>Flavobacteriaceae</taxon>
        <taxon>Tenacibaculum</taxon>
    </lineage>
</organism>
<sequence length="137" mass="16453">MTTFRKKVHFVGFDKEFNEKVFEQTTYSEELKIGIPKKRERIIKYLEKGEVVIAWMGYFIDKKGKFISPDCYYTDGNYIWPSYFTSFIKDNYNYSVDENFIDYLESINYNFPKIDSSKLIYIRDNFSKVLVSTPSQR</sequence>
<accession>A0A2G1BRG7</accession>
<dbReference type="EMBL" id="PDUU01000013">
    <property type="protein sequence ID" value="PHN96661.1"/>
    <property type="molecule type" value="Genomic_DNA"/>
</dbReference>
<evidence type="ECO:0000313" key="2">
    <source>
        <dbReference type="EMBL" id="PHN96661.1"/>
    </source>
</evidence>
<gene>
    <name evidence="2" type="ORF">CSC81_13105</name>
    <name evidence="1" type="ORF">Q8W23_11785</name>
</gene>
<evidence type="ECO:0000313" key="3">
    <source>
        <dbReference type="Proteomes" id="UP000222163"/>
    </source>
</evidence>
<proteinExistence type="predicted"/>
<keyword evidence="4" id="KW-1185">Reference proteome</keyword>
<comment type="caution">
    <text evidence="2">The sequence shown here is derived from an EMBL/GenBank/DDBJ whole genome shotgun (WGS) entry which is preliminary data.</text>
</comment>
<dbReference type="RefSeq" id="WP_099216202.1">
    <property type="nucleotide sequence ID" value="NZ_JAUYVU010000009.1"/>
</dbReference>
<reference evidence="2 3" key="1">
    <citation type="journal article" date="2016" name="Nat. Commun.">
        <title>Microbial interactions lead to rapid micro-scale successions on model marine particles.</title>
        <authorList>
            <person name="Datta M.S."/>
            <person name="Sliwerska E."/>
            <person name="Gore J."/>
            <person name="Polz M.F."/>
            <person name="Cordero O.X."/>
        </authorList>
    </citation>
    <scope>NUCLEOTIDE SEQUENCE [LARGE SCALE GENOMIC DNA]</scope>
    <source>
        <strain evidence="2 3">4G03</strain>
    </source>
</reference>
<protein>
    <submittedName>
        <fullName evidence="2">Uncharacterized protein</fullName>
    </submittedName>
</protein>
<dbReference type="Proteomes" id="UP000222163">
    <property type="component" value="Unassembled WGS sequence"/>
</dbReference>
<dbReference type="EMBL" id="JAUYVU010000009">
    <property type="protein sequence ID" value="MDP2542157.1"/>
    <property type="molecule type" value="Genomic_DNA"/>
</dbReference>
<evidence type="ECO:0000313" key="4">
    <source>
        <dbReference type="Proteomes" id="UP001242342"/>
    </source>
</evidence>
<reference evidence="1 4" key="3">
    <citation type="submission" date="2023-07" db="EMBL/GenBank/DDBJ databases">
        <title>Genome content predicts the carbon catabolic preferences of heterotrophic bacteria.</title>
        <authorList>
            <person name="Gralka M."/>
        </authorList>
    </citation>
    <scope>NUCLEOTIDE SEQUENCE [LARGE SCALE GENOMIC DNA]</scope>
    <source>
        <strain evidence="1 4">4G03</strain>
    </source>
</reference>
<dbReference type="Proteomes" id="UP001242342">
    <property type="component" value="Unassembled WGS sequence"/>
</dbReference>